<keyword evidence="1" id="KW-0812">Transmembrane</keyword>
<dbReference type="InterPro" id="IPR003598">
    <property type="entry name" value="Ig_sub2"/>
</dbReference>
<dbReference type="SMART" id="SM00409">
    <property type="entry name" value="IG"/>
    <property type="match status" value="2"/>
</dbReference>
<dbReference type="InterPro" id="IPR047012">
    <property type="entry name" value="ICAM_VCAM"/>
</dbReference>
<dbReference type="EMBL" id="KV922920">
    <property type="protein sequence ID" value="PIN88463.1"/>
    <property type="molecule type" value="Genomic_DNA"/>
</dbReference>
<dbReference type="AlphaFoldDB" id="A0A2G9NBL9"/>
<feature type="domain" description="Ig-like" evidence="2">
    <location>
        <begin position="174"/>
        <end position="256"/>
    </location>
</feature>
<dbReference type="PANTHER" id="PTHR13771:SF9">
    <property type="entry name" value="INTERCELLULAR ADHESION MOLECULE 5"/>
    <property type="match status" value="1"/>
</dbReference>
<gene>
    <name evidence="3" type="ORF">AB205_0147450</name>
</gene>
<feature type="domain" description="Ig-like" evidence="2">
    <location>
        <begin position="48"/>
        <end position="169"/>
    </location>
</feature>
<keyword evidence="1" id="KW-0472">Membrane</keyword>
<organism evidence="3">
    <name type="scientific">Aquarana catesbeiana</name>
    <name type="common">American bullfrog</name>
    <name type="synonym">Rana catesbeiana</name>
    <dbReference type="NCBI Taxonomy" id="8400"/>
    <lineage>
        <taxon>Eukaryota</taxon>
        <taxon>Metazoa</taxon>
        <taxon>Chordata</taxon>
        <taxon>Craniata</taxon>
        <taxon>Vertebrata</taxon>
        <taxon>Euteleostomi</taxon>
        <taxon>Amphibia</taxon>
        <taxon>Batrachia</taxon>
        <taxon>Anura</taxon>
        <taxon>Neobatrachia</taxon>
        <taxon>Ranoidea</taxon>
        <taxon>Ranidae</taxon>
        <taxon>Aquarana</taxon>
    </lineage>
</organism>
<keyword evidence="1" id="KW-1133">Transmembrane helix</keyword>
<dbReference type="InterPro" id="IPR003599">
    <property type="entry name" value="Ig_sub"/>
</dbReference>
<accession>A0A2G9NBL9</accession>
<dbReference type="InterPro" id="IPR013783">
    <property type="entry name" value="Ig-like_fold"/>
</dbReference>
<dbReference type="SUPFAM" id="SSF48726">
    <property type="entry name" value="Immunoglobulin"/>
    <property type="match status" value="2"/>
</dbReference>
<dbReference type="GO" id="GO:0005178">
    <property type="term" value="F:integrin binding"/>
    <property type="evidence" value="ECO:0007669"/>
    <property type="project" value="InterPro"/>
</dbReference>
<dbReference type="OrthoDB" id="6250964at2759"/>
<dbReference type="PANTHER" id="PTHR13771">
    <property type="entry name" value="INTERCELLULAR ADHESION MOLECULE"/>
    <property type="match status" value="1"/>
</dbReference>
<dbReference type="InterPro" id="IPR036179">
    <property type="entry name" value="Ig-like_dom_sf"/>
</dbReference>
<protein>
    <recommendedName>
        <fullName evidence="2">Ig-like domain-containing protein</fullName>
    </recommendedName>
</protein>
<reference evidence="3" key="1">
    <citation type="submission" date="2017-08" db="EMBL/GenBank/DDBJ databases">
        <title>Assembly of the North American Bullfrog Genome.</title>
        <authorList>
            <person name="Warren R.L."/>
            <person name="Vandervalk B.P."/>
            <person name="Kucuk E."/>
            <person name="Birol I."/>
            <person name="Helbing C."/>
            <person name="Pandoh P."/>
            <person name="Behsaz B."/>
            <person name="Mohamadi H."/>
            <person name="Chu J."/>
            <person name="Jackman S."/>
            <person name="Hammond S.A."/>
            <person name="Veldhoen N."/>
            <person name="Kirk H."/>
            <person name="Zhao Y."/>
            <person name="Coope R."/>
            <person name="Pleasance S."/>
            <person name="Moore R."/>
            <person name="Holt R."/>
        </authorList>
    </citation>
    <scope>NUCLEOTIDE SEQUENCE</scope>
    <source>
        <strain evidence="3">Bruno</strain>
        <tissue evidence="3">Liver</tissue>
    </source>
</reference>
<evidence type="ECO:0000313" key="3">
    <source>
        <dbReference type="EMBL" id="PIN88463.1"/>
    </source>
</evidence>
<dbReference type="SMART" id="SM00408">
    <property type="entry name" value="IGc2"/>
    <property type="match status" value="1"/>
</dbReference>
<dbReference type="CDD" id="cd00096">
    <property type="entry name" value="Ig"/>
    <property type="match status" value="1"/>
</dbReference>
<name>A0A2G9NBL9_AQUCT</name>
<feature type="transmembrane region" description="Helical" evidence="1">
    <location>
        <begin position="268"/>
        <end position="291"/>
    </location>
</feature>
<evidence type="ECO:0000259" key="2">
    <source>
        <dbReference type="PROSITE" id="PS50835"/>
    </source>
</evidence>
<sequence length="319" mass="35016">MVKLTVSSNVANLSDTVTADCKLIQGTSDNFDLSISVDGGEAKTEESPDLTENITITRRKPNLTVTCKIIIRDNKKELLTKEETLTVHYPPEFSESLCPDSIVWVEGNERLFGCRSEGNPTPEEKCTLDLANLPLQTTTTFSAERNMSGIYTCQASNLIGTMNKSVEVTVQYPPEIPTVDISTASISVGGFVNITCHSDALPPPTYSWEIPPHAQVDFFKDNRSITIREASLYHNGTYTCHVKNKHGNSSTPQNLEVKSGDKDNTTSLTILGFVGGAILVAIIIGVICYFYHQRDKKGFYPVEQNCNSGEIPMPEINTA</sequence>
<dbReference type="Gene3D" id="2.60.40.10">
    <property type="entry name" value="Immunoglobulins"/>
    <property type="match status" value="2"/>
</dbReference>
<dbReference type="GO" id="GO:0007155">
    <property type="term" value="P:cell adhesion"/>
    <property type="evidence" value="ECO:0007669"/>
    <property type="project" value="InterPro"/>
</dbReference>
<dbReference type="Pfam" id="PF13927">
    <property type="entry name" value="Ig_3"/>
    <property type="match status" value="1"/>
</dbReference>
<dbReference type="InterPro" id="IPR007110">
    <property type="entry name" value="Ig-like_dom"/>
</dbReference>
<evidence type="ECO:0000256" key="1">
    <source>
        <dbReference type="SAM" id="Phobius"/>
    </source>
</evidence>
<proteinExistence type="predicted"/>
<dbReference type="GO" id="GO:0005886">
    <property type="term" value="C:plasma membrane"/>
    <property type="evidence" value="ECO:0007669"/>
    <property type="project" value="TreeGrafter"/>
</dbReference>
<dbReference type="PROSITE" id="PS50835">
    <property type="entry name" value="IG_LIKE"/>
    <property type="match status" value="2"/>
</dbReference>